<dbReference type="HOGENOM" id="CLU_073912_1_0_11"/>
<dbReference type="CDD" id="cd06223">
    <property type="entry name" value="PRTases_typeI"/>
    <property type="match status" value="1"/>
</dbReference>
<dbReference type="GeneID" id="29471036"/>
<dbReference type="Pfam" id="PF00156">
    <property type="entry name" value="Pribosyltran"/>
    <property type="match status" value="1"/>
</dbReference>
<evidence type="ECO:0000259" key="1">
    <source>
        <dbReference type="Pfam" id="PF00156"/>
    </source>
</evidence>
<dbReference type="PANTHER" id="PTHR43218:SF1">
    <property type="entry name" value="PHOSPHORIBOSYLTRANSFERASE"/>
    <property type="match status" value="1"/>
</dbReference>
<accession>B0RG71</accession>
<evidence type="ECO:0000313" key="3">
    <source>
        <dbReference type="Proteomes" id="UP000001318"/>
    </source>
</evidence>
<name>B0RG71_CLASE</name>
<sequence length="180" mass="19148">MSGVDVDFAGVSRTLPAVPLPSGIRVAYLKLYGDVELTEHCASILAGEMRSDVEVLLVGESGGILLGHVIARRLGLPYVLARKKWRPNMEHPLRQFVRSIGTDGDQVLLVDDEDQVLLAGKRVAIVDEVISSGATLGAMRALACSANATVSQVLAVATEGDHRDDVVALAHLPLFSDGVR</sequence>
<keyword evidence="2" id="KW-0328">Glycosyltransferase</keyword>
<dbReference type="PANTHER" id="PTHR43218">
    <property type="entry name" value="PHOSPHORIBOSYLTRANSFERASE-RELATED"/>
    <property type="match status" value="1"/>
</dbReference>
<dbReference type="eggNOG" id="COG0503">
    <property type="taxonomic scope" value="Bacteria"/>
</dbReference>
<dbReference type="NCBIfam" id="NF005592">
    <property type="entry name" value="PRK07322.1"/>
    <property type="match status" value="1"/>
</dbReference>
<dbReference type="GO" id="GO:0003999">
    <property type="term" value="F:adenine phosphoribosyltransferase activity"/>
    <property type="evidence" value="ECO:0007669"/>
    <property type="project" value="UniProtKB-EC"/>
</dbReference>
<proteinExistence type="predicted"/>
<gene>
    <name evidence="2" type="ordered locus">CMS2270</name>
</gene>
<dbReference type="InterPro" id="IPR029057">
    <property type="entry name" value="PRTase-like"/>
</dbReference>
<dbReference type="AlphaFoldDB" id="B0RG71"/>
<dbReference type="Gene3D" id="3.40.50.2020">
    <property type="match status" value="1"/>
</dbReference>
<dbReference type="EMBL" id="AM849034">
    <property type="protein sequence ID" value="CAQ02362.1"/>
    <property type="molecule type" value="Genomic_DNA"/>
</dbReference>
<dbReference type="Proteomes" id="UP000001318">
    <property type="component" value="Chromosome"/>
</dbReference>
<protein>
    <submittedName>
        <fullName evidence="2">Adenine phosphoribosyltransferase</fullName>
        <ecNumber evidence="2">2.4.2.7</ecNumber>
    </submittedName>
</protein>
<dbReference type="RefSeq" id="WP_012299566.1">
    <property type="nucleotide sequence ID" value="NC_010407.1"/>
</dbReference>
<keyword evidence="2" id="KW-0808">Transferase</keyword>
<feature type="domain" description="Phosphoribosyltransferase" evidence="1">
    <location>
        <begin position="41"/>
        <end position="142"/>
    </location>
</feature>
<reference evidence="2 3" key="1">
    <citation type="journal article" date="2008" name="J. Bacteriol.">
        <title>Genome of the actinomycete plant pathogen Clavibacter michiganensis subsp. sepedonicus suggests recent niche adaptation.</title>
        <authorList>
            <person name="Bentley S.D."/>
            <person name="Corton C."/>
            <person name="Brown S.E."/>
            <person name="Barron A."/>
            <person name="Clark L."/>
            <person name="Doggett J."/>
            <person name="Harris B."/>
            <person name="Ormond D."/>
            <person name="Quail M.A."/>
            <person name="May G."/>
            <person name="Francis D."/>
            <person name="Knudson D."/>
            <person name="Parkhill J."/>
            <person name="Ishimaru C.A."/>
        </authorList>
    </citation>
    <scope>NUCLEOTIDE SEQUENCE [LARGE SCALE GENOMIC DNA]</scope>
    <source>
        <strain evidence="3">ATCC 33113 / DSM 20744 / JCM 9667 / LMG 2889 / ICMP 2535 / C-1</strain>
    </source>
</reference>
<dbReference type="EC" id="2.4.2.7" evidence="2"/>
<evidence type="ECO:0000313" key="2">
    <source>
        <dbReference type="EMBL" id="CAQ02362.1"/>
    </source>
</evidence>
<dbReference type="InterPro" id="IPR000836">
    <property type="entry name" value="PRTase_dom"/>
</dbReference>
<keyword evidence="3" id="KW-1185">Reference proteome</keyword>
<dbReference type="SUPFAM" id="SSF53271">
    <property type="entry name" value="PRTase-like"/>
    <property type="match status" value="1"/>
</dbReference>
<organism evidence="2 3">
    <name type="scientific">Clavibacter sepedonicus</name>
    <name type="common">Clavibacter michiganensis subsp. sepedonicus</name>
    <dbReference type="NCBI Taxonomy" id="31964"/>
    <lineage>
        <taxon>Bacteria</taxon>
        <taxon>Bacillati</taxon>
        <taxon>Actinomycetota</taxon>
        <taxon>Actinomycetes</taxon>
        <taxon>Micrococcales</taxon>
        <taxon>Microbacteriaceae</taxon>
        <taxon>Clavibacter</taxon>
    </lineage>
</organism>